<dbReference type="EMBL" id="CM046391">
    <property type="protein sequence ID" value="KAI8558111.1"/>
    <property type="molecule type" value="Genomic_DNA"/>
</dbReference>
<dbReference type="Proteomes" id="UP001062846">
    <property type="component" value="Chromosome 4"/>
</dbReference>
<reference evidence="1" key="1">
    <citation type="submission" date="2022-02" db="EMBL/GenBank/DDBJ databases">
        <title>Plant Genome Project.</title>
        <authorList>
            <person name="Zhang R.-G."/>
        </authorList>
    </citation>
    <scope>NUCLEOTIDE SEQUENCE</scope>
    <source>
        <strain evidence="1">AT1</strain>
    </source>
</reference>
<evidence type="ECO:0000313" key="1">
    <source>
        <dbReference type="EMBL" id="KAI8558111.1"/>
    </source>
</evidence>
<comment type="caution">
    <text evidence="1">The sequence shown here is derived from an EMBL/GenBank/DDBJ whole genome shotgun (WGS) entry which is preliminary data.</text>
</comment>
<organism evidence="1 2">
    <name type="scientific">Rhododendron molle</name>
    <name type="common">Chinese azalea</name>
    <name type="synonym">Azalea mollis</name>
    <dbReference type="NCBI Taxonomy" id="49168"/>
    <lineage>
        <taxon>Eukaryota</taxon>
        <taxon>Viridiplantae</taxon>
        <taxon>Streptophyta</taxon>
        <taxon>Embryophyta</taxon>
        <taxon>Tracheophyta</taxon>
        <taxon>Spermatophyta</taxon>
        <taxon>Magnoliopsida</taxon>
        <taxon>eudicotyledons</taxon>
        <taxon>Gunneridae</taxon>
        <taxon>Pentapetalae</taxon>
        <taxon>asterids</taxon>
        <taxon>Ericales</taxon>
        <taxon>Ericaceae</taxon>
        <taxon>Ericoideae</taxon>
        <taxon>Rhodoreae</taxon>
        <taxon>Rhododendron</taxon>
    </lineage>
</organism>
<gene>
    <name evidence="1" type="ORF">RHMOL_Rhmol04G0063600</name>
</gene>
<accession>A0ACC0NYX9</accession>
<protein>
    <submittedName>
        <fullName evidence="1">Uncharacterized protein</fullName>
    </submittedName>
</protein>
<proteinExistence type="predicted"/>
<evidence type="ECO:0000313" key="2">
    <source>
        <dbReference type="Proteomes" id="UP001062846"/>
    </source>
</evidence>
<keyword evidence="2" id="KW-1185">Reference proteome</keyword>
<sequence>MNQSTPTKKKRKLSVPELPAHITVDILSRLPVKTLLHSQLVCKHWLSLTSPNPPFARLHLSKSPIALLIRPARPDCRQLRLIDLHLQTLPNSHPKHAQLKLSPNLHFPLLGQRVVNSCNGLLCLYDQSDPVFVCNPVLGEYISIPLSQHMGRYDHTTSAFGFSPKTKKYKVLQLFLKFVSYESETYEAEAEIYTLGEGPWRSLGRVPFHPDSQSFYASLSGARDWFNQSFYASLNGAFHWLTFDRASPDFIRCFDFDSERFRVVCEPPEFGTHKKEFPNRTSLGVLRDSLSICDFSSPVCVEIWIMKDYGIKESWTKEFVIGNGICKRGQLDKCEPVMILESGEILMLVNKNALVEYNPKLGSFKNLNIYGIKSEFYAAGHIPSFVPLPDVATGERLTKNCLRPKMSALTRLEIALQKIVDSCCESSSRALPVVPTME</sequence>
<name>A0ACC0NYX9_RHOML</name>